<dbReference type="HOGENOM" id="CLU_021555_0_0_9"/>
<gene>
    <name evidence="7" type="ordered locus">Tph_c27040</name>
</gene>
<keyword evidence="5 6" id="KW-0472">Membrane</keyword>
<feature type="transmembrane region" description="Helical" evidence="6">
    <location>
        <begin position="56"/>
        <end position="77"/>
    </location>
</feature>
<comment type="subcellular location">
    <subcellularLocation>
        <location evidence="1">Membrane</location>
        <topology evidence="1">Multi-pass membrane protein</topology>
    </subcellularLocation>
</comment>
<dbReference type="CDD" id="cd11483">
    <property type="entry name" value="SLC-NCS1sbd_Mhp1-like"/>
    <property type="match status" value="1"/>
</dbReference>
<dbReference type="PANTHER" id="PTHR30618">
    <property type="entry name" value="NCS1 FAMILY PURINE/PYRIMIDINE TRANSPORTER"/>
    <property type="match status" value="1"/>
</dbReference>
<feature type="transmembrane region" description="Helical" evidence="6">
    <location>
        <begin position="257"/>
        <end position="277"/>
    </location>
</feature>
<feature type="transmembrane region" description="Helical" evidence="6">
    <location>
        <begin position="208"/>
        <end position="226"/>
    </location>
</feature>
<dbReference type="GO" id="GO:0005886">
    <property type="term" value="C:plasma membrane"/>
    <property type="evidence" value="ECO:0007669"/>
    <property type="project" value="TreeGrafter"/>
</dbReference>
<keyword evidence="4 6" id="KW-1133">Transmembrane helix</keyword>
<protein>
    <submittedName>
        <fullName evidence="7">Nucleobase permease protein</fullName>
    </submittedName>
</protein>
<feature type="transmembrane region" description="Helical" evidence="6">
    <location>
        <begin position="405"/>
        <end position="424"/>
    </location>
</feature>
<evidence type="ECO:0000256" key="4">
    <source>
        <dbReference type="ARBA" id="ARBA00022989"/>
    </source>
</evidence>
<dbReference type="KEGG" id="tpz:Tph_c27040"/>
<sequence>MAEAKDSILKNPELLPTTDDGRKMSLGDYTILWAGMTINIVGFSLGAQYYNNGKGLSALTLVLVVLLGYGLVTAMTAMIGDIGTKYGIPFAAYIRAPFGYKGGSIAAVLRAIPALYWFGFLTWVGASALNYIMGMFISGFDNLTLMIILFGGLQILNAMYGLKAMAKFDWLAVPLLAILFAAIIVTITTKFGVSIPDIIATPAEGQMSFAYAVAGIAGGWITMALNGPDLSRQIKRDPDYASQCFFRRNRRAFIGQFIGLMIVGVVLMLIGMAAGIVTGEWDLNKVCLLLFESRLSLVLAFIVIVFAQWSTNTAANLMPPTYILISLFPKLKYWSATVIAGVIGLGIMPWKIQSSGTFLVDVQVWISTMLGPIMGIMLADYFIIRKSQLNVHDLYTPNGQYQYEGGYNISAMIALISGFALSFLSSSYAFFIGLVTSPIIYVLLMRAYTLKKYDQKIGQSIELDMDKLGSSTV</sequence>
<feature type="transmembrane region" description="Helical" evidence="6">
    <location>
        <begin position="131"/>
        <end position="156"/>
    </location>
</feature>
<feature type="transmembrane region" description="Helical" evidence="6">
    <location>
        <begin position="31"/>
        <end position="50"/>
    </location>
</feature>
<evidence type="ECO:0000256" key="1">
    <source>
        <dbReference type="ARBA" id="ARBA00004141"/>
    </source>
</evidence>
<dbReference type="RefSeq" id="WP_015051729.1">
    <property type="nucleotide sequence ID" value="NC_018870.1"/>
</dbReference>
<keyword evidence="3 6" id="KW-0812">Transmembrane</keyword>
<feature type="transmembrane region" description="Helical" evidence="6">
    <location>
        <begin position="331"/>
        <end position="350"/>
    </location>
</feature>
<feature type="transmembrane region" description="Helical" evidence="6">
    <location>
        <begin position="168"/>
        <end position="188"/>
    </location>
</feature>
<evidence type="ECO:0000256" key="3">
    <source>
        <dbReference type="ARBA" id="ARBA00022692"/>
    </source>
</evidence>
<dbReference type="Gene3D" id="1.10.4160.10">
    <property type="entry name" value="Hydantoin permease"/>
    <property type="match status" value="1"/>
</dbReference>
<organism evidence="7 8">
    <name type="scientific">Thermacetogenium phaeum (strain ATCC BAA-254 / DSM 26808 / PB)</name>
    <dbReference type="NCBI Taxonomy" id="1089553"/>
    <lineage>
        <taxon>Bacteria</taxon>
        <taxon>Bacillati</taxon>
        <taxon>Bacillota</taxon>
        <taxon>Clostridia</taxon>
        <taxon>Thermoanaerobacterales</taxon>
        <taxon>Thermoanaerobacteraceae</taxon>
        <taxon>Thermacetogenium</taxon>
    </lineage>
</organism>
<dbReference type="InterPro" id="IPR045225">
    <property type="entry name" value="Uracil/uridine/allantoin_perm"/>
</dbReference>
<evidence type="ECO:0000313" key="7">
    <source>
        <dbReference type="EMBL" id="AFV12869.1"/>
    </source>
</evidence>
<evidence type="ECO:0000256" key="5">
    <source>
        <dbReference type="ARBA" id="ARBA00023136"/>
    </source>
</evidence>
<evidence type="ECO:0000256" key="2">
    <source>
        <dbReference type="ARBA" id="ARBA00008974"/>
    </source>
</evidence>
<feature type="transmembrane region" description="Helical" evidence="6">
    <location>
        <begin position="297"/>
        <end position="319"/>
    </location>
</feature>
<dbReference type="InterPro" id="IPR001248">
    <property type="entry name" value="Pur-cyt_permease"/>
</dbReference>
<dbReference type="STRING" id="1089553.Tph_c27040"/>
<dbReference type="AlphaFoldDB" id="K4LY60"/>
<reference evidence="7 8" key="1">
    <citation type="journal article" date="2012" name="BMC Genomics">
        <title>Genome-guided analysis of physiological and morphological traits of the fermentative acetate oxidizer Thermacetogenium phaeum.</title>
        <authorList>
            <person name="Oehler D."/>
            <person name="Poehlein A."/>
            <person name="Leimbach A."/>
            <person name="Muller N."/>
            <person name="Daniel R."/>
            <person name="Gottschalk G."/>
            <person name="Schink B."/>
        </authorList>
    </citation>
    <scope>NUCLEOTIDE SEQUENCE [LARGE SCALE GENOMIC DNA]</scope>
    <source>
        <strain evidence="8">ATCC BAA-254 / DSM 26808 / PB</strain>
    </source>
</reference>
<comment type="similarity">
    <text evidence="2">Belongs to the purine-cytosine permease (2.A.39) family.</text>
</comment>
<dbReference type="Proteomes" id="UP000000467">
    <property type="component" value="Chromosome"/>
</dbReference>
<keyword evidence="8" id="KW-1185">Reference proteome</keyword>
<accession>K4LY60</accession>
<dbReference type="eggNOG" id="COG1953">
    <property type="taxonomic scope" value="Bacteria"/>
</dbReference>
<proteinExistence type="inferred from homology"/>
<evidence type="ECO:0000256" key="6">
    <source>
        <dbReference type="SAM" id="Phobius"/>
    </source>
</evidence>
<name>K4LY60_THEPS</name>
<feature type="transmembrane region" description="Helical" evidence="6">
    <location>
        <begin position="362"/>
        <end position="384"/>
    </location>
</feature>
<feature type="transmembrane region" description="Helical" evidence="6">
    <location>
        <begin position="430"/>
        <end position="448"/>
    </location>
</feature>
<dbReference type="EMBL" id="CP003732">
    <property type="protein sequence ID" value="AFV12869.1"/>
    <property type="molecule type" value="Genomic_DNA"/>
</dbReference>
<dbReference type="PANTHER" id="PTHR30618:SF0">
    <property type="entry name" value="PURINE-URACIL PERMEASE NCS1"/>
    <property type="match status" value="1"/>
</dbReference>
<dbReference type="Pfam" id="PF02133">
    <property type="entry name" value="Transp_cyt_pur"/>
    <property type="match status" value="1"/>
</dbReference>
<evidence type="ECO:0000313" key="8">
    <source>
        <dbReference type="Proteomes" id="UP000000467"/>
    </source>
</evidence>
<dbReference type="GO" id="GO:0015205">
    <property type="term" value="F:nucleobase transmembrane transporter activity"/>
    <property type="evidence" value="ECO:0007669"/>
    <property type="project" value="TreeGrafter"/>
</dbReference>